<keyword evidence="4 7" id="KW-0812">Transmembrane</keyword>
<evidence type="ECO:0000256" key="5">
    <source>
        <dbReference type="ARBA" id="ARBA00022989"/>
    </source>
</evidence>
<feature type="transmembrane region" description="Helical" evidence="7">
    <location>
        <begin position="316"/>
        <end position="334"/>
    </location>
</feature>
<dbReference type="RefSeq" id="WP_146663154.1">
    <property type="nucleotide sequence ID" value="NZ_CP019791.1"/>
</dbReference>
<organism evidence="8 9">
    <name type="scientific">Anaerohalosphaera lusitana</name>
    <dbReference type="NCBI Taxonomy" id="1936003"/>
    <lineage>
        <taxon>Bacteria</taxon>
        <taxon>Pseudomonadati</taxon>
        <taxon>Planctomycetota</taxon>
        <taxon>Phycisphaerae</taxon>
        <taxon>Sedimentisphaerales</taxon>
        <taxon>Anaerohalosphaeraceae</taxon>
        <taxon>Anaerohalosphaera</taxon>
    </lineage>
</organism>
<dbReference type="InterPro" id="IPR052923">
    <property type="entry name" value="UPF0718"/>
</dbReference>
<protein>
    <submittedName>
        <fullName evidence="8">Putative permease</fullName>
    </submittedName>
</protein>
<evidence type="ECO:0000313" key="9">
    <source>
        <dbReference type="Proteomes" id="UP000189674"/>
    </source>
</evidence>
<evidence type="ECO:0000256" key="4">
    <source>
        <dbReference type="ARBA" id="ARBA00022692"/>
    </source>
</evidence>
<evidence type="ECO:0000256" key="7">
    <source>
        <dbReference type="SAM" id="Phobius"/>
    </source>
</evidence>
<dbReference type="GO" id="GO:0005886">
    <property type="term" value="C:plasma membrane"/>
    <property type="evidence" value="ECO:0007669"/>
    <property type="project" value="UniProtKB-SubCell"/>
</dbReference>
<dbReference type="PANTHER" id="PTHR34184:SF4">
    <property type="entry name" value="UPF0718 PROTEIN YCGR"/>
    <property type="match status" value="1"/>
</dbReference>
<feature type="transmembrane region" description="Helical" evidence="7">
    <location>
        <begin position="53"/>
        <end position="74"/>
    </location>
</feature>
<feature type="transmembrane region" description="Helical" evidence="7">
    <location>
        <begin position="106"/>
        <end position="132"/>
    </location>
</feature>
<keyword evidence="3" id="KW-1003">Cell membrane</keyword>
<name>A0A1U9NNK3_9BACT</name>
<sequence length="343" mass="36025">MDTIVMLAGEFWGTLTEMAPYLLFGFLVAGILSVILSARFVENHLGGGGFWPVVKASLFGVPLPLCSCGVIPVGMSLRKHGAAKGATVSFLLSTPQTGVDSILATYALLGPIFAVFRPVIAFITGLIGGFAVQLTGGSGEKVAGEVADGAEEEDSCCGGKKQPFWLIRLFKHGFVTLPRDIGRPMIVGIIIAAILAAVIPDDFFASHVSAGLPSMLLMLVFGIPLYVCATASIPVAAVLVAKGLTPGAALVFLMTGPATNAATFTTLWNIMGRKTALIYLLTVVVCALSAGFLLDAMFPGIGGRVAEHMHEMDTAWWQHAAGILLLVVLVPGLFKKKHKEMAK</sequence>
<dbReference type="InterPro" id="IPR005524">
    <property type="entry name" value="DUF318"/>
</dbReference>
<feature type="transmembrane region" description="Helical" evidence="7">
    <location>
        <begin position="247"/>
        <end position="270"/>
    </location>
</feature>
<evidence type="ECO:0000256" key="3">
    <source>
        <dbReference type="ARBA" id="ARBA00022475"/>
    </source>
</evidence>
<feature type="transmembrane region" description="Helical" evidence="7">
    <location>
        <begin position="185"/>
        <end position="204"/>
    </location>
</feature>
<keyword evidence="6 7" id="KW-0472">Membrane</keyword>
<evidence type="ECO:0000256" key="6">
    <source>
        <dbReference type="ARBA" id="ARBA00023136"/>
    </source>
</evidence>
<evidence type="ECO:0000256" key="1">
    <source>
        <dbReference type="ARBA" id="ARBA00004651"/>
    </source>
</evidence>
<comment type="similarity">
    <text evidence="2">Belongs to the UPF0718 family.</text>
</comment>
<dbReference type="Proteomes" id="UP000189674">
    <property type="component" value="Chromosome"/>
</dbReference>
<comment type="subcellular location">
    <subcellularLocation>
        <location evidence="1">Cell membrane</location>
        <topology evidence="1">Multi-pass membrane protein</topology>
    </subcellularLocation>
</comment>
<feature type="transmembrane region" description="Helical" evidence="7">
    <location>
        <begin position="21"/>
        <end position="41"/>
    </location>
</feature>
<feature type="transmembrane region" description="Helical" evidence="7">
    <location>
        <begin position="216"/>
        <end position="241"/>
    </location>
</feature>
<gene>
    <name evidence="8" type="ORF">STSP2_02660</name>
</gene>
<evidence type="ECO:0000256" key="2">
    <source>
        <dbReference type="ARBA" id="ARBA00006386"/>
    </source>
</evidence>
<dbReference type="KEGG" id="alus:STSP2_02660"/>
<reference evidence="9" key="1">
    <citation type="submission" date="2017-02" db="EMBL/GenBank/DDBJ databases">
        <title>Comparative genomics and description of representatives of a novel lineage of planctomycetes thriving in anoxic sediments.</title>
        <authorList>
            <person name="Spring S."/>
            <person name="Bunk B."/>
            <person name="Sproer C."/>
        </authorList>
    </citation>
    <scope>NUCLEOTIDE SEQUENCE [LARGE SCALE GENOMIC DNA]</scope>
    <source>
        <strain evidence="9">ST-NAGAB-D1</strain>
    </source>
</reference>
<dbReference type="EMBL" id="CP019791">
    <property type="protein sequence ID" value="AQT69469.1"/>
    <property type="molecule type" value="Genomic_DNA"/>
</dbReference>
<dbReference type="OrthoDB" id="9810876at2"/>
<feature type="transmembrane region" description="Helical" evidence="7">
    <location>
        <begin position="277"/>
        <end position="296"/>
    </location>
</feature>
<keyword evidence="5 7" id="KW-1133">Transmembrane helix</keyword>
<dbReference type="AlphaFoldDB" id="A0A1U9NNK3"/>
<keyword evidence="9" id="KW-1185">Reference proteome</keyword>
<evidence type="ECO:0000313" key="8">
    <source>
        <dbReference type="EMBL" id="AQT69469.1"/>
    </source>
</evidence>
<dbReference type="STRING" id="1936003.STSP2_02660"/>
<dbReference type="NCBIfam" id="NF033936">
    <property type="entry name" value="CuZnOut_SO0444"/>
    <property type="match status" value="1"/>
</dbReference>
<accession>A0A1U9NNK3</accession>
<dbReference type="Pfam" id="PF03773">
    <property type="entry name" value="ArsP_1"/>
    <property type="match status" value="1"/>
</dbReference>
<proteinExistence type="inferred from homology"/>
<dbReference type="PANTHER" id="PTHR34184">
    <property type="entry name" value="UPF0718 PROTEIN YCGR"/>
    <property type="match status" value="1"/>
</dbReference>